<comment type="caution">
    <text evidence="2">The sequence shown here is derived from an EMBL/GenBank/DDBJ whole genome shotgun (WGS) entry which is preliminary data.</text>
</comment>
<feature type="region of interest" description="Disordered" evidence="1">
    <location>
        <begin position="1"/>
        <end position="31"/>
    </location>
</feature>
<protein>
    <submittedName>
        <fullName evidence="2">Uncharacterized protein</fullName>
    </submittedName>
</protein>
<keyword evidence="3" id="KW-1185">Reference proteome</keyword>
<dbReference type="Proteomes" id="UP000247781">
    <property type="component" value="Unassembled WGS sequence"/>
</dbReference>
<accession>A0A318H8F0</accession>
<reference evidence="3" key="1">
    <citation type="submission" date="2018-05" db="EMBL/GenBank/DDBJ databases">
        <authorList>
            <person name="Deangelis K."/>
            <person name="Huntemann M."/>
            <person name="Clum A."/>
            <person name="Pillay M."/>
            <person name="Palaniappan K."/>
            <person name="Varghese N."/>
            <person name="Mikhailova N."/>
            <person name="Stamatis D."/>
            <person name="Reddy T."/>
            <person name="Daum C."/>
            <person name="Shapiro N."/>
            <person name="Ivanova N."/>
            <person name="Kyrpides N."/>
            <person name="Woyke T."/>
        </authorList>
    </citation>
    <scope>NUCLEOTIDE SEQUENCE [LARGE SCALE GENOMIC DNA]</scope>
    <source>
        <strain evidence="3">GAS496</strain>
    </source>
</reference>
<name>A0A318H8F0_9MYCO</name>
<dbReference type="EMBL" id="QJJU01000028">
    <property type="protein sequence ID" value="PXX01581.1"/>
    <property type="molecule type" value="Genomic_DNA"/>
</dbReference>
<feature type="region of interest" description="Disordered" evidence="1">
    <location>
        <begin position="67"/>
        <end position="102"/>
    </location>
</feature>
<evidence type="ECO:0000256" key="1">
    <source>
        <dbReference type="SAM" id="MobiDB-lite"/>
    </source>
</evidence>
<organism evidence="2 3">
    <name type="scientific">Mycolicibacterium moriokaense</name>
    <dbReference type="NCBI Taxonomy" id="39691"/>
    <lineage>
        <taxon>Bacteria</taxon>
        <taxon>Bacillati</taxon>
        <taxon>Actinomycetota</taxon>
        <taxon>Actinomycetes</taxon>
        <taxon>Mycobacteriales</taxon>
        <taxon>Mycobacteriaceae</taxon>
        <taxon>Mycolicibacterium</taxon>
    </lineage>
</organism>
<evidence type="ECO:0000313" key="2">
    <source>
        <dbReference type="EMBL" id="PXX01581.1"/>
    </source>
</evidence>
<reference evidence="2 3" key="2">
    <citation type="submission" date="2018-06" db="EMBL/GenBank/DDBJ databases">
        <title>Sequencing of bacterial isolates from soil warming experiment in Harvard Forest, Massachusetts, USA.</title>
        <authorList>
            <person name="Deangelis K.PhD."/>
        </authorList>
    </citation>
    <scope>NUCLEOTIDE SEQUENCE [LARGE SCALE GENOMIC DNA]</scope>
    <source>
        <strain evidence="2 3">GAS496</strain>
    </source>
</reference>
<feature type="compositionally biased region" description="Low complexity" evidence="1">
    <location>
        <begin position="82"/>
        <end position="102"/>
    </location>
</feature>
<evidence type="ECO:0000313" key="3">
    <source>
        <dbReference type="Proteomes" id="UP000247781"/>
    </source>
</evidence>
<dbReference type="RefSeq" id="WP_146221082.1">
    <property type="nucleotide sequence ID" value="NZ_QJJU01000028.1"/>
</dbReference>
<feature type="compositionally biased region" description="Basic residues" evidence="1">
    <location>
        <begin position="8"/>
        <end position="23"/>
    </location>
</feature>
<gene>
    <name evidence="2" type="ORF">C8E89_12867</name>
</gene>
<proteinExistence type="predicted"/>
<dbReference type="AlphaFoldDB" id="A0A318H8F0"/>
<sequence>MATATRARVGRSKAHHRAKRRGTTAHSTCPTVHVGQGSSVTLAKKKTAITAVLAVAVIAVSGSVAGGVGTPDQGSAGRAGDTGHTGTAVAAAGRAIGNLRRG</sequence>